<dbReference type="RefSeq" id="WP_013021610.1">
    <property type="nucleotide sequence ID" value="NC_013947.1"/>
</dbReference>
<dbReference type="HOGENOM" id="CLU_1081460_0_0_11"/>
<proteinExistence type="predicted"/>
<protein>
    <submittedName>
        <fullName evidence="3">Uncharacterized protein</fullName>
    </submittedName>
</protein>
<dbReference type="KEGG" id="sna:Snas_6423"/>
<reference evidence="3 4" key="1">
    <citation type="journal article" date="2009" name="Stand. Genomic Sci.">
        <title>Complete genome sequence of Stackebrandtia nassauensis type strain (LLR-40K-21).</title>
        <authorList>
            <person name="Munk C."/>
            <person name="Lapidus A."/>
            <person name="Copeland A."/>
            <person name="Jando M."/>
            <person name="Mayilraj S."/>
            <person name="Glavina Del Rio T."/>
            <person name="Nolan M."/>
            <person name="Chen F."/>
            <person name="Lucas S."/>
            <person name="Tice H."/>
            <person name="Cheng J.F."/>
            <person name="Han C."/>
            <person name="Detter J.C."/>
            <person name="Bruce D."/>
            <person name="Goodwin L."/>
            <person name="Chain P."/>
            <person name="Pitluck S."/>
            <person name="Goker M."/>
            <person name="Ovchinikova G."/>
            <person name="Pati A."/>
            <person name="Ivanova N."/>
            <person name="Mavromatis K."/>
            <person name="Chen A."/>
            <person name="Palaniappan K."/>
            <person name="Land M."/>
            <person name="Hauser L."/>
            <person name="Chang Y.J."/>
            <person name="Jeffries C.D."/>
            <person name="Bristow J."/>
            <person name="Eisen J.A."/>
            <person name="Markowitz V."/>
            <person name="Hugenholtz P."/>
            <person name="Kyrpides N.C."/>
            <person name="Klenk H.P."/>
        </authorList>
    </citation>
    <scope>NUCLEOTIDE SEQUENCE [LARGE SCALE GENOMIC DNA]</scope>
    <source>
        <strain evidence="4">DSM 44728 / CIP 108903 / NRRL B-16338 / NBRC 102104 / LLR-40K-21</strain>
    </source>
</reference>
<feature type="transmembrane region" description="Helical" evidence="2">
    <location>
        <begin position="135"/>
        <end position="156"/>
    </location>
</feature>
<dbReference type="STRING" id="446470.Snas_6423"/>
<organism evidence="3 4">
    <name type="scientific">Stackebrandtia nassauensis (strain DSM 44728 / CIP 108903 / NRRL B-16338 / NBRC 102104 / LLR-40K-21)</name>
    <dbReference type="NCBI Taxonomy" id="446470"/>
    <lineage>
        <taxon>Bacteria</taxon>
        <taxon>Bacillati</taxon>
        <taxon>Actinomycetota</taxon>
        <taxon>Actinomycetes</taxon>
        <taxon>Glycomycetales</taxon>
        <taxon>Glycomycetaceae</taxon>
        <taxon>Stackebrandtia</taxon>
    </lineage>
</organism>
<dbReference type="EMBL" id="CP001778">
    <property type="protein sequence ID" value="ADD46039.1"/>
    <property type="molecule type" value="Genomic_DNA"/>
</dbReference>
<keyword evidence="2" id="KW-0812">Transmembrane</keyword>
<evidence type="ECO:0000256" key="1">
    <source>
        <dbReference type="SAM" id="MobiDB-lite"/>
    </source>
</evidence>
<sequence length="257" mass="27769">MTYPPQPGGYDPYGQQQPNYGPQSSGPPYQEPMTSVPSSPAGGYGQPAYPPQPPPGYGMSAPVPEPGERPQKVTVGAMSMVGLAVLWMFSALMGVVFYNQMSSNMEDYCKDLYSDTTYDYSSSCSDSMDTGGFQLFLNFFNFLWLLAFIIVALFALRGFSWARITSFILNGVSLAWNLIVMVCAGIFFAALESVSSSTSSSSSANVDDIIPGWYMPSVLIISILSMAISVVSLIMMANREAGDWFKANTQARAAGVI</sequence>
<feature type="transmembrane region" description="Helical" evidence="2">
    <location>
        <begin position="211"/>
        <end position="236"/>
    </location>
</feature>
<feature type="compositionally biased region" description="Low complexity" evidence="1">
    <location>
        <begin position="8"/>
        <end position="28"/>
    </location>
</feature>
<keyword evidence="2" id="KW-0472">Membrane</keyword>
<feature type="transmembrane region" description="Helical" evidence="2">
    <location>
        <begin position="75"/>
        <end position="98"/>
    </location>
</feature>
<dbReference type="OrthoDB" id="10008379at2"/>
<evidence type="ECO:0000313" key="4">
    <source>
        <dbReference type="Proteomes" id="UP000000844"/>
    </source>
</evidence>
<feature type="region of interest" description="Disordered" evidence="1">
    <location>
        <begin position="1"/>
        <end position="68"/>
    </location>
</feature>
<feature type="transmembrane region" description="Helical" evidence="2">
    <location>
        <begin position="168"/>
        <end position="191"/>
    </location>
</feature>
<gene>
    <name evidence="3" type="ordered locus">Snas_6423</name>
</gene>
<name>D3Q5H9_STANL</name>
<accession>D3Q5H9</accession>
<dbReference type="Proteomes" id="UP000000844">
    <property type="component" value="Chromosome"/>
</dbReference>
<evidence type="ECO:0000313" key="3">
    <source>
        <dbReference type="EMBL" id="ADD46039.1"/>
    </source>
</evidence>
<dbReference type="AlphaFoldDB" id="D3Q5H9"/>
<keyword evidence="2" id="KW-1133">Transmembrane helix</keyword>
<evidence type="ECO:0000256" key="2">
    <source>
        <dbReference type="SAM" id="Phobius"/>
    </source>
</evidence>
<keyword evidence="4" id="KW-1185">Reference proteome</keyword>